<protein>
    <submittedName>
        <fullName evidence="2">Uncharacterized protein</fullName>
    </submittedName>
</protein>
<proteinExistence type="predicted"/>
<dbReference type="EMBL" id="HBIQ01062267">
    <property type="protein sequence ID" value="CAE0568516.1"/>
    <property type="molecule type" value="Transcribed_RNA"/>
</dbReference>
<organism evidence="2">
    <name type="scientific">Strombidinopsis acuminata</name>
    <dbReference type="NCBI Taxonomy" id="141414"/>
    <lineage>
        <taxon>Eukaryota</taxon>
        <taxon>Sar</taxon>
        <taxon>Alveolata</taxon>
        <taxon>Ciliophora</taxon>
        <taxon>Intramacronucleata</taxon>
        <taxon>Spirotrichea</taxon>
        <taxon>Choreotrichia</taxon>
        <taxon>Choreotrichida</taxon>
        <taxon>Strombidinopsidae</taxon>
        <taxon>Strombidinopsis</taxon>
    </lineage>
</organism>
<sequence length="576" mass="64272">MTSREPQHGPAGEDQPDQSQSPPLPSLSGAIGYTAADDSSGSTIKFRRCGTSRTSKRPFKDIDLYHCVSSQNAEPISRGSAARHGSVEGVTHRGAIRPREMWLCRRRAKTTQRQKVYQLPSAADTSKVRRVLEMQGYILSLTSTKKLLLLRVHTIEDEDCLLWYKCDEIGPDVEGFEKAEKRFNQTFARAEACEELPDEDASDVTCEADEVHLREQLCDYDVPDGVRDSAGVCQIPDAPLGGYTSSIESNTEETLDTVHEAEVVQPYEQIPGRELPGQAVPGTVQDSAGGDELSQPRPVKDVDNASRAESLLKWEVSDDMVQACMAAFADLESRLRVAVTAMEARRSKEEAELTDHHQNIERAIEALEKVPYVSGVQEQLASLRKTSSNALHKSNELKMLIETEVLAKRELYDKLFVTRHVGRLSGCSRGSLKRARAVTPEFLIGWEVSGNTERTFAAASEEIVRCIWRVIEAQKARRSQEEAEFMHHQRNVDKAIEALESLHYVHGAKEQLISLQEARTKPPESSNELTNLLEAEVAAKSALLEQRKLMESGLWLHSCPWGPNPKRARSDHVRNV</sequence>
<dbReference type="AlphaFoldDB" id="A0A7S3SZ94"/>
<feature type="region of interest" description="Disordered" evidence="1">
    <location>
        <begin position="268"/>
        <end position="302"/>
    </location>
</feature>
<evidence type="ECO:0000256" key="1">
    <source>
        <dbReference type="SAM" id="MobiDB-lite"/>
    </source>
</evidence>
<evidence type="ECO:0000313" key="2">
    <source>
        <dbReference type="EMBL" id="CAE0568516.1"/>
    </source>
</evidence>
<reference evidence="2" key="1">
    <citation type="submission" date="2021-01" db="EMBL/GenBank/DDBJ databases">
        <authorList>
            <person name="Corre E."/>
            <person name="Pelletier E."/>
            <person name="Niang G."/>
            <person name="Scheremetjew M."/>
            <person name="Finn R."/>
            <person name="Kale V."/>
            <person name="Holt S."/>
            <person name="Cochrane G."/>
            <person name="Meng A."/>
            <person name="Brown T."/>
            <person name="Cohen L."/>
        </authorList>
    </citation>
    <scope>NUCLEOTIDE SEQUENCE</scope>
    <source>
        <strain evidence="2">SPMC142</strain>
    </source>
</reference>
<name>A0A7S3SZ94_9SPIT</name>
<accession>A0A7S3SZ94</accession>
<feature type="region of interest" description="Disordered" evidence="1">
    <location>
        <begin position="1"/>
        <end position="43"/>
    </location>
</feature>
<gene>
    <name evidence="2" type="ORF">SACU0126_LOCUS19784</name>
</gene>